<protein>
    <submittedName>
        <fullName evidence="1">Uncharacterized protein</fullName>
    </submittedName>
</protein>
<proteinExistence type="predicted"/>
<accession>A0ABY1VQS8</accession>
<keyword evidence="2" id="KW-1185">Reference proteome</keyword>
<name>A0ABY1VQS8_9ACTO</name>
<sequence>MILTGTTSSALTTFGGLGLGLILEGAGASRVRVGWTDSLEPQLVVSAAGYDDDAVAAAVLQHAQSNAQADSWIQANLDSAPWGGQRAVFSPRIKKAEKTEQWMYLQKARHDGIDRLRALGGFGTELELIGALGEPAYWPVRMNEIKPDEGASRWEMKTRNRGEEFVGNRLRQLTAIVSKRSVEQVRDGLTGVSVVDEAYKGKRSDESRTSTGLTGPRFTDSALAWCALWGISCFPVLHQLGKASVTAAALPVGKYTPEYLVLPLLVGGHSLARWRSVLVSGQLHDCVGSSGVACAEAERWLLDHGVWALAVHPVMLGGSANAPERSLGECLEPKVLVVDGGQERWN</sequence>
<organism evidence="1 2">
    <name type="scientific">Actinomyces bovis</name>
    <dbReference type="NCBI Taxonomy" id="1658"/>
    <lineage>
        <taxon>Bacteria</taxon>
        <taxon>Bacillati</taxon>
        <taxon>Actinomycetota</taxon>
        <taxon>Actinomycetes</taxon>
        <taxon>Actinomycetales</taxon>
        <taxon>Actinomycetaceae</taxon>
        <taxon>Actinomyces</taxon>
    </lineage>
</organism>
<reference evidence="1 2" key="1">
    <citation type="submission" date="2018-06" db="EMBL/GenBank/DDBJ databases">
        <authorList>
            <consortium name="Pathogen Informatics"/>
            <person name="Doyle S."/>
        </authorList>
    </citation>
    <scope>NUCLEOTIDE SEQUENCE [LARGE SCALE GENOMIC DNA]</scope>
    <source>
        <strain evidence="1 2">NCTC11535</strain>
    </source>
</reference>
<gene>
    <name evidence="1" type="ORF">NCTC11535_02198</name>
</gene>
<evidence type="ECO:0000313" key="1">
    <source>
        <dbReference type="EMBL" id="SPT55028.1"/>
    </source>
</evidence>
<comment type="caution">
    <text evidence="1">The sequence shown here is derived from an EMBL/GenBank/DDBJ whole genome shotgun (WGS) entry which is preliminary data.</text>
</comment>
<dbReference type="EMBL" id="UAPQ01000012">
    <property type="protein sequence ID" value="SPT55028.1"/>
    <property type="molecule type" value="Genomic_DNA"/>
</dbReference>
<evidence type="ECO:0000313" key="2">
    <source>
        <dbReference type="Proteomes" id="UP000250006"/>
    </source>
</evidence>
<dbReference type="RefSeq" id="WP_126622386.1">
    <property type="nucleotide sequence ID" value="NZ_UAPQ01000012.1"/>
</dbReference>
<dbReference type="Proteomes" id="UP000250006">
    <property type="component" value="Unassembled WGS sequence"/>
</dbReference>